<evidence type="ECO:0000313" key="3">
    <source>
        <dbReference type="Proteomes" id="UP000019763"/>
    </source>
</evidence>
<keyword evidence="2" id="KW-0808">Transferase</keyword>
<name>A0A023AX58_GRENI</name>
<dbReference type="GO" id="GO:0003964">
    <property type="term" value="F:RNA-directed DNA polymerase activity"/>
    <property type="evidence" value="ECO:0007669"/>
    <property type="project" value="UniProtKB-KW"/>
</dbReference>
<dbReference type="InterPro" id="IPR051320">
    <property type="entry name" value="Viral_Replic_Matur_Polypro"/>
</dbReference>
<dbReference type="Pfam" id="PF00078">
    <property type="entry name" value="RVT_1"/>
    <property type="match status" value="1"/>
</dbReference>
<feature type="domain" description="Reverse transcriptase" evidence="1">
    <location>
        <begin position="1"/>
        <end position="96"/>
    </location>
</feature>
<dbReference type="EMBL" id="AFNH02001760">
    <property type="protein sequence ID" value="EZG42810.1"/>
    <property type="molecule type" value="Genomic_DNA"/>
</dbReference>
<reference evidence="2" key="1">
    <citation type="submission" date="2013-12" db="EMBL/GenBank/DDBJ databases">
        <authorList>
            <person name="Omoto C.K."/>
            <person name="Sibley D."/>
            <person name="Venepally P."/>
            <person name="Hadjithomas M."/>
            <person name="Karamycheva S."/>
            <person name="Brunk B."/>
            <person name="Roos D."/>
            <person name="Caler E."/>
            <person name="Lorenzi H."/>
        </authorList>
    </citation>
    <scope>NUCLEOTIDE SEQUENCE</scope>
</reference>
<dbReference type="Proteomes" id="UP000019763">
    <property type="component" value="Unassembled WGS sequence"/>
</dbReference>
<dbReference type="Gene3D" id="3.30.70.270">
    <property type="match status" value="1"/>
</dbReference>
<evidence type="ECO:0000259" key="1">
    <source>
        <dbReference type="PROSITE" id="PS50878"/>
    </source>
</evidence>
<dbReference type="PROSITE" id="PS50878">
    <property type="entry name" value="RT_POL"/>
    <property type="match status" value="1"/>
</dbReference>
<dbReference type="PANTHER" id="PTHR33064">
    <property type="entry name" value="POL PROTEIN"/>
    <property type="match status" value="1"/>
</dbReference>
<dbReference type="AlphaFoldDB" id="A0A023AX58"/>
<dbReference type="PANTHER" id="PTHR33064:SF37">
    <property type="entry name" value="RIBONUCLEASE H"/>
    <property type="match status" value="1"/>
</dbReference>
<dbReference type="OrthoDB" id="492601at2759"/>
<keyword evidence="2" id="KW-0695">RNA-directed DNA polymerase</keyword>
<keyword evidence="2" id="KW-0548">Nucleotidyltransferase</keyword>
<dbReference type="InterPro" id="IPR000477">
    <property type="entry name" value="RT_dom"/>
</dbReference>
<sequence length="310" mass="35472">MAPDEKTYCCARMPMGAKTAPKHFAKVMSIVLGRLETDDQVNVRSYQDDIVVAANSRGELNARYDRVINLLRQQGFKVNPEKSSRAEVLDVLGYRISKDKIAIPIEKGKQIREHLRSENTNEVIRATHQLGYYKMILTPAQRDSAIKLRQILTKVGHFTQVARDLRQALDVCWEKPRGTPWQAKRLEIFVDASDTAAGIHVRYNGNCVLEEAVPLTHTVTNLASFKEIQGAYKLLVKYRSLIRHIDDGCEKIILTDNLRLYQGLIRREEPRNDLEIYASRIKQLYKAKFAYVPGGQNPADFISRRHRLPS</sequence>
<dbReference type="SUPFAM" id="SSF56672">
    <property type="entry name" value="DNA/RNA polymerases"/>
    <property type="match status" value="1"/>
</dbReference>
<dbReference type="RefSeq" id="XP_011133910.1">
    <property type="nucleotide sequence ID" value="XM_011135608.1"/>
</dbReference>
<evidence type="ECO:0000313" key="2">
    <source>
        <dbReference type="EMBL" id="EZG42810.1"/>
    </source>
</evidence>
<organism evidence="2 3">
    <name type="scientific">Gregarina niphandrodes</name>
    <name type="common">Septate eugregarine</name>
    <dbReference type="NCBI Taxonomy" id="110365"/>
    <lineage>
        <taxon>Eukaryota</taxon>
        <taxon>Sar</taxon>
        <taxon>Alveolata</taxon>
        <taxon>Apicomplexa</taxon>
        <taxon>Conoidasida</taxon>
        <taxon>Gregarinasina</taxon>
        <taxon>Eugregarinorida</taxon>
        <taxon>Gregarinidae</taxon>
        <taxon>Gregarina</taxon>
    </lineage>
</organism>
<proteinExistence type="predicted"/>
<dbReference type="InterPro" id="IPR043502">
    <property type="entry name" value="DNA/RNA_pol_sf"/>
</dbReference>
<accession>A0A023AX58</accession>
<dbReference type="GeneID" id="22916624"/>
<dbReference type="VEuPathDB" id="CryptoDB:GNI_222060"/>
<protein>
    <submittedName>
        <fullName evidence="2">RNA-directed DNA polymerase</fullName>
    </submittedName>
</protein>
<keyword evidence="3" id="KW-1185">Reference proteome</keyword>
<gene>
    <name evidence="2" type="ORF">GNI_222060</name>
</gene>
<comment type="caution">
    <text evidence="2">The sequence shown here is derived from an EMBL/GenBank/DDBJ whole genome shotgun (WGS) entry which is preliminary data.</text>
</comment>
<dbReference type="InterPro" id="IPR043128">
    <property type="entry name" value="Rev_trsase/Diguanyl_cyclase"/>
</dbReference>